<sequence>MDRHKSFPSKLSEDGWALRDEGQVTGGHAKDTATPARDLNHTIYIGHLGSHHNNLTHTTVTSGHIETRQKSRGERAGISTTINIHRGEGIDLWSYLVMRRNV</sequence>
<name>A0AAE1KB34_PETCI</name>
<gene>
    <name evidence="2" type="ORF">Pcinc_027254</name>
</gene>
<keyword evidence="3" id="KW-1185">Reference proteome</keyword>
<comment type="caution">
    <text evidence="2">The sequence shown here is derived from an EMBL/GenBank/DDBJ whole genome shotgun (WGS) entry which is preliminary data.</text>
</comment>
<evidence type="ECO:0000313" key="3">
    <source>
        <dbReference type="Proteomes" id="UP001286313"/>
    </source>
</evidence>
<proteinExistence type="predicted"/>
<dbReference type="Proteomes" id="UP001286313">
    <property type="component" value="Unassembled WGS sequence"/>
</dbReference>
<organism evidence="2 3">
    <name type="scientific">Petrolisthes cinctipes</name>
    <name type="common">Flat porcelain crab</name>
    <dbReference type="NCBI Taxonomy" id="88211"/>
    <lineage>
        <taxon>Eukaryota</taxon>
        <taxon>Metazoa</taxon>
        <taxon>Ecdysozoa</taxon>
        <taxon>Arthropoda</taxon>
        <taxon>Crustacea</taxon>
        <taxon>Multicrustacea</taxon>
        <taxon>Malacostraca</taxon>
        <taxon>Eumalacostraca</taxon>
        <taxon>Eucarida</taxon>
        <taxon>Decapoda</taxon>
        <taxon>Pleocyemata</taxon>
        <taxon>Anomura</taxon>
        <taxon>Galatheoidea</taxon>
        <taxon>Porcellanidae</taxon>
        <taxon>Petrolisthes</taxon>
    </lineage>
</organism>
<dbReference type="AlphaFoldDB" id="A0AAE1KB34"/>
<feature type="region of interest" description="Disordered" evidence="1">
    <location>
        <begin position="1"/>
        <end position="35"/>
    </location>
</feature>
<accession>A0AAE1KB34</accession>
<evidence type="ECO:0000256" key="1">
    <source>
        <dbReference type="SAM" id="MobiDB-lite"/>
    </source>
</evidence>
<protein>
    <submittedName>
        <fullName evidence="2">Uncharacterized protein</fullName>
    </submittedName>
</protein>
<dbReference type="EMBL" id="JAWQEG010003247">
    <property type="protein sequence ID" value="KAK3867265.1"/>
    <property type="molecule type" value="Genomic_DNA"/>
</dbReference>
<reference evidence="2" key="1">
    <citation type="submission" date="2023-10" db="EMBL/GenBank/DDBJ databases">
        <title>Genome assemblies of two species of porcelain crab, Petrolisthes cinctipes and Petrolisthes manimaculis (Anomura: Porcellanidae).</title>
        <authorList>
            <person name="Angst P."/>
        </authorList>
    </citation>
    <scope>NUCLEOTIDE SEQUENCE</scope>
    <source>
        <strain evidence="2">PB745_01</strain>
        <tissue evidence="2">Gill</tissue>
    </source>
</reference>
<feature type="compositionally biased region" description="Basic and acidic residues" evidence="1">
    <location>
        <begin position="1"/>
        <end position="22"/>
    </location>
</feature>
<evidence type="ECO:0000313" key="2">
    <source>
        <dbReference type="EMBL" id="KAK3867265.1"/>
    </source>
</evidence>